<proteinExistence type="predicted"/>
<evidence type="ECO:0000313" key="1">
    <source>
        <dbReference type="EMBL" id="EMR01399.1"/>
    </source>
</evidence>
<dbReference type="Proteomes" id="UP000011910">
    <property type="component" value="Unassembled WGS sequence"/>
</dbReference>
<evidence type="ECO:0000313" key="2">
    <source>
        <dbReference type="Proteomes" id="UP000011910"/>
    </source>
</evidence>
<organism evidence="1 2">
    <name type="scientific">Cesiribacter andamanensis AMV16</name>
    <dbReference type="NCBI Taxonomy" id="1279009"/>
    <lineage>
        <taxon>Bacteria</taxon>
        <taxon>Pseudomonadati</taxon>
        <taxon>Bacteroidota</taxon>
        <taxon>Cytophagia</taxon>
        <taxon>Cytophagales</taxon>
        <taxon>Cesiribacteraceae</taxon>
        <taxon>Cesiribacter</taxon>
    </lineage>
</organism>
<dbReference type="EMBL" id="AODQ01000119">
    <property type="protein sequence ID" value="EMR01399.1"/>
    <property type="molecule type" value="Genomic_DNA"/>
</dbReference>
<reference evidence="1 2" key="1">
    <citation type="journal article" date="2013" name="Genome Announc.">
        <title>Draft Genome Sequence of Cesiribacter andamanensis Strain AMV16T, Isolated from a Soil Sample from a Mud Volcano in the Andaman Islands, India.</title>
        <authorList>
            <person name="Shivaji S."/>
            <person name="Ara S."/>
            <person name="Begum Z."/>
            <person name="Srinivas T.N."/>
            <person name="Singh A."/>
            <person name="Kumar Pinnaka A."/>
        </authorList>
    </citation>
    <scope>NUCLEOTIDE SEQUENCE [LARGE SCALE GENOMIC DNA]</scope>
    <source>
        <strain evidence="1 2">AMV16</strain>
    </source>
</reference>
<protein>
    <submittedName>
        <fullName evidence="1">Uncharacterized protein</fullName>
    </submittedName>
</protein>
<accession>M7NSE7</accession>
<keyword evidence="2" id="KW-1185">Reference proteome</keyword>
<gene>
    <name evidence="1" type="ORF">ADICEAN_03487</name>
</gene>
<sequence>MVAQQRAGSMHQNGGTFLPGIGKGLLHPGIGLGKIRPIQAHALQARKAGSVVVGAHDAHFGAGSRNAPVIVLHQVHNG</sequence>
<dbReference type="AlphaFoldDB" id="M7NSE7"/>
<comment type="caution">
    <text evidence="1">The sequence shown here is derived from an EMBL/GenBank/DDBJ whole genome shotgun (WGS) entry which is preliminary data.</text>
</comment>
<name>M7NSE7_9BACT</name>